<feature type="compositionally biased region" description="Basic and acidic residues" evidence="1">
    <location>
        <begin position="96"/>
        <end position="110"/>
    </location>
</feature>
<dbReference type="EMBL" id="WPCR01000007">
    <property type="protein sequence ID" value="NHM14449.1"/>
    <property type="molecule type" value="Genomic_DNA"/>
</dbReference>
<dbReference type="RefSeq" id="WP_166339693.1">
    <property type="nucleotide sequence ID" value="NZ_CP072829.1"/>
</dbReference>
<organism evidence="3 5">
    <name type="scientific">Xiamenia xianingshaonis</name>
    <dbReference type="NCBI Taxonomy" id="2682776"/>
    <lineage>
        <taxon>Bacteria</taxon>
        <taxon>Bacillati</taxon>
        <taxon>Actinomycetota</taxon>
        <taxon>Coriobacteriia</taxon>
        <taxon>Eggerthellales</taxon>
        <taxon>Eggerthellaceae</taxon>
        <taxon>Xiamenia</taxon>
    </lineage>
</organism>
<gene>
    <name evidence="2" type="ORF">GMI68_06675</name>
    <name evidence="3" type="ORF">J7S26_03155</name>
</gene>
<dbReference type="Proteomes" id="UP000671910">
    <property type="component" value="Chromosome"/>
</dbReference>
<dbReference type="KEGG" id="ebz:J7S26_03155"/>
<feature type="region of interest" description="Disordered" evidence="1">
    <location>
        <begin position="14"/>
        <end position="137"/>
    </location>
</feature>
<reference evidence="2 4" key="1">
    <citation type="submission" date="2019-11" db="EMBL/GenBank/DDBJ databases">
        <title>Eggerthellaceae novel genus isolated from the rectal contents of marmort.</title>
        <authorList>
            <person name="Zhang G."/>
        </authorList>
    </citation>
    <scope>NUCLEOTIDE SEQUENCE [LARGE SCALE GENOMIC DNA]</scope>
    <source>
        <strain evidence="4">zg-886</strain>
        <strain evidence="2">Zg-886</strain>
    </source>
</reference>
<feature type="compositionally biased region" description="Acidic residues" evidence="1">
    <location>
        <begin position="36"/>
        <end position="53"/>
    </location>
</feature>
<evidence type="ECO:0000313" key="4">
    <source>
        <dbReference type="Proteomes" id="UP000636394"/>
    </source>
</evidence>
<accession>A0A9E6SV54</accession>
<keyword evidence="4" id="KW-1185">Reference proteome</keyword>
<sequence>MGLIDKLKALIEECDEEGGDDGDAVGDAADAGAGLEPEEKEADEAEGGEDAACDEAAAPVTSARKATRRAAKGGEREPESEACGDVEESQEETDDQDRLQEKVKRLEAQVKELQSAKPRGTTGLKPEGAANTADADVKRWREIAGLED</sequence>
<dbReference type="EMBL" id="CP072829">
    <property type="protein sequence ID" value="QTU84922.1"/>
    <property type="molecule type" value="Genomic_DNA"/>
</dbReference>
<evidence type="ECO:0000256" key="1">
    <source>
        <dbReference type="SAM" id="MobiDB-lite"/>
    </source>
</evidence>
<evidence type="ECO:0000313" key="2">
    <source>
        <dbReference type="EMBL" id="NHM14449.1"/>
    </source>
</evidence>
<proteinExistence type="predicted"/>
<name>A0A9E6SV54_9ACTN</name>
<feature type="compositionally biased region" description="Acidic residues" evidence="1">
    <location>
        <begin position="80"/>
        <end position="95"/>
    </location>
</feature>
<feature type="compositionally biased region" description="Acidic residues" evidence="1">
    <location>
        <begin position="14"/>
        <end position="24"/>
    </location>
</feature>
<reference evidence="3" key="2">
    <citation type="submission" date="2021-04" db="EMBL/GenBank/DDBJ databases">
        <title>Novel species in family Eggerthellaceae.</title>
        <authorList>
            <person name="Zhang G."/>
        </authorList>
    </citation>
    <scope>NUCLEOTIDE SEQUENCE</scope>
    <source>
        <strain evidence="3">Zg-886</strain>
    </source>
</reference>
<evidence type="ECO:0000313" key="5">
    <source>
        <dbReference type="Proteomes" id="UP000671910"/>
    </source>
</evidence>
<feature type="compositionally biased region" description="Low complexity" evidence="1">
    <location>
        <begin position="25"/>
        <end position="35"/>
    </location>
</feature>
<protein>
    <submittedName>
        <fullName evidence="3">Uncharacterized protein</fullName>
    </submittedName>
</protein>
<dbReference type="Proteomes" id="UP000636394">
    <property type="component" value="Unassembled WGS sequence"/>
</dbReference>
<dbReference type="AlphaFoldDB" id="A0A9E6SV54"/>
<evidence type="ECO:0000313" key="3">
    <source>
        <dbReference type="EMBL" id="QTU84922.1"/>
    </source>
</evidence>